<dbReference type="Gene3D" id="1.10.443.10">
    <property type="entry name" value="Intergrase catalytic core"/>
    <property type="match status" value="1"/>
</dbReference>
<gene>
    <name evidence="6" type="ORF">EMU01_20490</name>
</gene>
<dbReference type="GeneID" id="61000058"/>
<dbReference type="InterPro" id="IPR050090">
    <property type="entry name" value="Tyrosine_recombinase_XerCD"/>
</dbReference>
<keyword evidence="3" id="KW-0238">DNA-binding</keyword>
<dbReference type="InterPro" id="IPR002104">
    <property type="entry name" value="Integrase_catalytic"/>
</dbReference>
<dbReference type="PANTHER" id="PTHR30349:SF64">
    <property type="entry name" value="PROPHAGE INTEGRASE INTD-RELATED"/>
    <property type="match status" value="1"/>
</dbReference>
<dbReference type="Pfam" id="PF14657">
    <property type="entry name" value="Arm-DNA-bind_4"/>
    <property type="match status" value="1"/>
</dbReference>
<dbReference type="PROSITE" id="PS51898">
    <property type="entry name" value="TYR_RECOMBINASE"/>
    <property type="match status" value="1"/>
</dbReference>
<dbReference type="EMBL" id="BJWA01000015">
    <property type="protein sequence ID" value="GEL80905.1"/>
    <property type="molecule type" value="Genomic_DNA"/>
</dbReference>
<dbReference type="Gene3D" id="1.10.150.130">
    <property type="match status" value="1"/>
</dbReference>
<evidence type="ECO:0000256" key="2">
    <source>
        <dbReference type="ARBA" id="ARBA00022908"/>
    </source>
</evidence>
<dbReference type="RefSeq" id="WP_071868085.1">
    <property type="nucleotide sequence ID" value="NZ_BJWA01000015.1"/>
</dbReference>
<keyword evidence="2" id="KW-0229">DNA integration</keyword>
<organism evidence="6 7">
    <name type="scientific">Enterococcus mundtii</name>
    <dbReference type="NCBI Taxonomy" id="53346"/>
    <lineage>
        <taxon>Bacteria</taxon>
        <taxon>Bacillati</taxon>
        <taxon>Bacillota</taxon>
        <taxon>Bacilli</taxon>
        <taxon>Lactobacillales</taxon>
        <taxon>Enterococcaceae</taxon>
        <taxon>Enterococcus</taxon>
    </lineage>
</organism>
<comment type="caution">
    <text evidence="6">The sequence shown here is derived from an EMBL/GenBank/DDBJ whole genome shotgun (WGS) entry which is preliminary data.</text>
</comment>
<accession>A0ABQ0VEF9</accession>
<dbReference type="InterPro" id="IPR004107">
    <property type="entry name" value="Integrase_SAM-like_N"/>
</dbReference>
<dbReference type="Pfam" id="PF00589">
    <property type="entry name" value="Phage_integrase"/>
    <property type="match status" value="1"/>
</dbReference>
<keyword evidence="4" id="KW-0233">DNA recombination</keyword>
<evidence type="ECO:0000313" key="7">
    <source>
        <dbReference type="Proteomes" id="UP000321175"/>
    </source>
</evidence>
<evidence type="ECO:0000256" key="1">
    <source>
        <dbReference type="ARBA" id="ARBA00008857"/>
    </source>
</evidence>
<sequence length="388" mass="46100">MVKEKNIYKDKNTKTWFFRAYLGFDENGKKIQKTRRGFKTQKEAKIAYDRFMITHAFNRPLTEMISNNNKMTFEEFYKTRFVKWYEKQVKSQTYENAQYIFEKKLKYFYHIPLKDITMQDVEDWMFELSKTITKNSRMADSNRTLSNSYINRIRGHLKIVLDRALKEGLIQVNPIDNVSKIPIRNHKVEFWELKEFQKVMSLIPDNKVQFHHRKIVYELLFFTGMRIGELQALTWSNVNFDKNTITIDKTLVYNSKNDWYLSTPKTRNAYRTIGIGKELAEKLKKWQKLQMSIGKFNFVCQLDGTFTPSYSFASWLKSYAKEANVKPIKLHALRHSHVAFLIEQNIQPLIIQERLGHATIQITLGTYGHLYAKSDEKVVQIIDHVQKV</sequence>
<dbReference type="InterPro" id="IPR028259">
    <property type="entry name" value="AP2-like_int_N"/>
</dbReference>
<name>A0ABQ0VEF9_ENTMU</name>
<dbReference type="CDD" id="cd01189">
    <property type="entry name" value="INT_ICEBs1_C_like"/>
    <property type="match status" value="1"/>
</dbReference>
<dbReference type="PANTHER" id="PTHR30349">
    <property type="entry name" value="PHAGE INTEGRASE-RELATED"/>
    <property type="match status" value="1"/>
</dbReference>
<dbReference type="SUPFAM" id="SSF56349">
    <property type="entry name" value="DNA breaking-rejoining enzymes"/>
    <property type="match status" value="1"/>
</dbReference>
<dbReference type="InterPro" id="IPR013762">
    <property type="entry name" value="Integrase-like_cat_sf"/>
</dbReference>
<reference evidence="6 7" key="1">
    <citation type="submission" date="2019-07" db="EMBL/GenBank/DDBJ databases">
        <title>Whole genome shotgun sequence of Enterococcus mundtii NBRC 100490.</title>
        <authorList>
            <person name="Hosoyama A."/>
            <person name="Uohara A."/>
            <person name="Ohji S."/>
            <person name="Ichikawa N."/>
        </authorList>
    </citation>
    <scope>NUCLEOTIDE SEQUENCE [LARGE SCALE GENOMIC DNA]</scope>
    <source>
        <strain evidence="6 7">NBRC 100490</strain>
    </source>
</reference>
<protein>
    <submittedName>
        <fullName evidence="6">Site-specific integrase</fullName>
    </submittedName>
</protein>
<dbReference type="InterPro" id="IPR011010">
    <property type="entry name" value="DNA_brk_join_enz"/>
</dbReference>
<dbReference type="InterPro" id="IPR010998">
    <property type="entry name" value="Integrase_recombinase_N"/>
</dbReference>
<dbReference type="Proteomes" id="UP000321175">
    <property type="component" value="Unassembled WGS sequence"/>
</dbReference>
<comment type="similarity">
    <text evidence="1">Belongs to the 'phage' integrase family.</text>
</comment>
<dbReference type="Pfam" id="PF14659">
    <property type="entry name" value="Phage_int_SAM_3"/>
    <property type="match status" value="1"/>
</dbReference>
<feature type="domain" description="Tyr recombinase" evidence="5">
    <location>
        <begin position="186"/>
        <end position="380"/>
    </location>
</feature>
<evidence type="ECO:0000256" key="4">
    <source>
        <dbReference type="ARBA" id="ARBA00023172"/>
    </source>
</evidence>
<evidence type="ECO:0000256" key="3">
    <source>
        <dbReference type="ARBA" id="ARBA00023125"/>
    </source>
</evidence>
<evidence type="ECO:0000259" key="5">
    <source>
        <dbReference type="PROSITE" id="PS51898"/>
    </source>
</evidence>
<keyword evidence="7" id="KW-1185">Reference proteome</keyword>
<proteinExistence type="inferred from homology"/>
<evidence type="ECO:0000313" key="6">
    <source>
        <dbReference type="EMBL" id="GEL80905.1"/>
    </source>
</evidence>